<dbReference type="AlphaFoldDB" id="A0A371HMM0"/>
<protein>
    <submittedName>
        <fullName evidence="1">Uncharacterized protein</fullName>
    </submittedName>
</protein>
<comment type="caution">
    <text evidence="1">The sequence shown here is derived from an EMBL/GenBank/DDBJ whole genome shotgun (WGS) entry which is preliminary data.</text>
</comment>
<evidence type="ECO:0000313" key="1">
    <source>
        <dbReference type="EMBL" id="RDY04036.1"/>
    </source>
</evidence>
<gene>
    <name evidence="1" type="ORF">CR513_12303</name>
</gene>
<feature type="non-terminal residue" evidence="1">
    <location>
        <position position="1"/>
    </location>
</feature>
<name>A0A371HMM0_MUCPR</name>
<dbReference type="OrthoDB" id="1421244at2759"/>
<proteinExistence type="predicted"/>
<reference evidence="1" key="1">
    <citation type="submission" date="2018-05" db="EMBL/GenBank/DDBJ databases">
        <title>Draft genome of Mucuna pruriens seed.</title>
        <authorList>
            <person name="Nnadi N.E."/>
            <person name="Vos R."/>
            <person name="Hasami M.H."/>
            <person name="Devisetty U.K."/>
            <person name="Aguiy J.C."/>
        </authorList>
    </citation>
    <scope>NUCLEOTIDE SEQUENCE [LARGE SCALE GENOMIC DNA]</scope>
    <source>
        <strain evidence="1">JCA_2017</strain>
    </source>
</reference>
<sequence>MSRKINISSAPLKVLELSNCSNLKEVNVEAPNLLSCGYCGDGASKPVISFLKSSSQLEVNVLFHIDFMYLGNLREFIQNFKPKSVLASLSLFIHQPIKQKVKVASSAEHMKVLAVDSSNIESRYQQLGKFRMPSKSTLHSTQCLKGCELVWKGELKQHMVEPRIEAITVAKAPFTLLGA</sequence>
<accession>A0A371HMM0</accession>
<organism evidence="1 2">
    <name type="scientific">Mucuna pruriens</name>
    <name type="common">Velvet bean</name>
    <name type="synonym">Dolichos pruriens</name>
    <dbReference type="NCBI Taxonomy" id="157652"/>
    <lineage>
        <taxon>Eukaryota</taxon>
        <taxon>Viridiplantae</taxon>
        <taxon>Streptophyta</taxon>
        <taxon>Embryophyta</taxon>
        <taxon>Tracheophyta</taxon>
        <taxon>Spermatophyta</taxon>
        <taxon>Magnoliopsida</taxon>
        <taxon>eudicotyledons</taxon>
        <taxon>Gunneridae</taxon>
        <taxon>Pentapetalae</taxon>
        <taxon>rosids</taxon>
        <taxon>fabids</taxon>
        <taxon>Fabales</taxon>
        <taxon>Fabaceae</taxon>
        <taxon>Papilionoideae</taxon>
        <taxon>50 kb inversion clade</taxon>
        <taxon>NPAAA clade</taxon>
        <taxon>indigoferoid/millettioid clade</taxon>
        <taxon>Phaseoleae</taxon>
        <taxon>Mucuna</taxon>
    </lineage>
</organism>
<keyword evidence="2" id="KW-1185">Reference proteome</keyword>
<evidence type="ECO:0000313" key="2">
    <source>
        <dbReference type="Proteomes" id="UP000257109"/>
    </source>
</evidence>
<dbReference type="Proteomes" id="UP000257109">
    <property type="component" value="Unassembled WGS sequence"/>
</dbReference>
<dbReference type="EMBL" id="QJKJ01002159">
    <property type="protein sequence ID" value="RDY04036.1"/>
    <property type="molecule type" value="Genomic_DNA"/>
</dbReference>